<organism evidence="6 7">
    <name type="scientific">Bosea minatitlanensis</name>
    <dbReference type="NCBI Taxonomy" id="128782"/>
    <lineage>
        <taxon>Bacteria</taxon>
        <taxon>Pseudomonadati</taxon>
        <taxon>Pseudomonadota</taxon>
        <taxon>Alphaproteobacteria</taxon>
        <taxon>Hyphomicrobiales</taxon>
        <taxon>Boseaceae</taxon>
        <taxon>Bosea</taxon>
    </lineage>
</organism>
<evidence type="ECO:0000259" key="5">
    <source>
        <dbReference type="Pfam" id="PF00877"/>
    </source>
</evidence>
<evidence type="ECO:0000256" key="1">
    <source>
        <dbReference type="ARBA" id="ARBA00007074"/>
    </source>
</evidence>
<feature type="domain" description="NlpC/P60" evidence="5">
    <location>
        <begin position="95"/>
        <end position="162"/>
    </location>
</feature>
<evidence type="ECO:0000256" key="4">
    <source>
        <dbReference type="ARBA" id="ARBA00022807"/>
    </source>
</evidence>
<dbReference type="InterPro" id="IPR000064">
    <property type="entry name" value="NLP_P60_dom"/>
</dbReference>
<dbReference type="InterPro" id="IPR013423">
    <property type="entry name" value="CHP02594"/>
</dbReference>
<dbReference type="NCBIfam" id="TIGR02594">
    <property type="entry name" value="TIGR02594 family protein"/>
    <property type="match status" value="1"/>
</dbReference>
<dbReference type="InterPro" id="IPR038765">
    <property type="entry name" value="Papain-like_cys_pep_sf"/>
</dbReference>
<name>A0ABW0F7Y6_9HYPH</name>
<accession>A0ABW0F7Y6</accession>
<protein>
    <submittedName>
        <fullName evidence="6">TIGR02594 family protein</fullName>
    </submittedName>
</protein>
<evidence type="ECO:0000256" key="2">
    <source>
        <dbReference type="ARBA" id="ARBA00022670"/>
    </source>
</evidence>
<proteinExistence type="inferred from homology"/>
<evidence type="ECO:0000313" key="7">
    <source>
        <dbReference type="Proteomes" id="UP001595976"/>
    </source>
</evidence>
<keyword evidence="4" id="KW-0788">Thiol protease</keyword>
<reference evidence="7" key="1">
    <citation type="journal article" date="2019" name="Int. J. Syst. Evol. Microbiol.">
        <title>The Global Catalogue of Microorganisms (GCM) 10K type strain sequencing project: providing services to taxonomists for standard genome sequencing and annotation.</title>
        <authorList>
            <consortium name="The Broad Institute Genomics Platform"/>
            <consortium name="The Broad Institute Genome Sequencing Center for Infectious Disease"/>
            <person name="Wu L."/>
            <person name="Ma J."/>
        </authorList>
    </citation>
    <scope>NUCLEOTIDE SEQUENCE [LARGE SCALE GENOMIC DNA]</scope>
    <source>
        <strain evidence="7">CGMCC 1.15643</strain>
    </source>
</reference>
<keyword evidence="2" id="KW-0645">Protease</keyword>
<dbReference type="Proteomes" id="UP001595976">
    <property type="component" value="Unassembled WGS sequence"/>
</dbReference>
<evidence type="ECO:0000313" key="6">
    <source>
        <dbReference type="EMBL" id="MFC5295106.1"/>
    </source>
</evidence>
<keyword evidence="7" id="KW-1185">Reference proteome</keyword>
<dbReference type="Pfam" id="PF00877">
    <property type="entry name" value="NLPC_P60"/>
    <property type="match status" value="1"/>
</dbReference>
<dbReference type="Gene3D" id="3.90.1720.10">
    <property type="entry name" value="endopeptidase domain like (from Nostoc punctiforme)"/>
    <property type="match status" value="1"/>
</dbReference>
<comment type="caution">
    <text evidence="6">The sequence shown here is derived from an EMBL/GenBank/DDBJ whole genome shotgun (WGS) entry which is preliminary data.</text>
</comment>
<evidence type="ECO:0000256" key="3">
    <source>
        <dbReference type="ARBA" id="ARBA00022801"/>
    </source>
</evidence>
<dbReference type="SUPFAM" id="SSF54001">
    <property type="entry name" value="Cysteine proteinases"/>
    <property type="match status" value="1"/>
</dbReference>
<dbReference type="RefSeq" id="WP_377785495.1">
    <property type="nucleotide sequence ID" value="NZ_JBHSLI010000008.1"/>
</dbReference>
<keyword evidence="3" id="KW-0378">Hydrolase</keyword>
<gene>
    <name evidence="6" type="ORF">ACFPK2_19110</name>
</gene>
<sequence>MEIPMLPKDYRWLASEPGPRMLVEALKEFGVMEVPGNADNPRILGWQRELQAAGLGRDYGGFYDADAIPWCGLFMAVTAHRANVERRPERNPPKLYLSALAWTAFGKAIPKSAAALGDVLVFKRSGGGHVGLYVGHDTSAFHVLGGNQSDRVTISRLSKQRLVAVRRPAYLARPVNVRPIVLGSSGSLSVNEA</sequence>
<dbReference type="EMBL" id="JBHSLI010000008">
    <property type="protein sequence ID" value="MFC5295106.1"/>
    <property type="molecule type" value="Genomic_DNA"/>
</dbReference>
<comment type="similarity">
    <text evidence="1">Belongs to the peptidase C40 family.</text>
</comment>